<evidence type="ECO:0000259" key="1">
    <source>
        <dbReference type="Pfam" id="PF04865"/>
    </source>
</evidence>
<evidence type="ECO:0000313" key="3">
    <source>
        <dbReference type="EMBL" id="MCE5168535.1"/>
    </source>
</evidence>
<dbReference type="Pfam" id="PF26079">
    <property type="entry name" value="Baseplate_J_C"/>
    <property type="match status" value="1"/>
</dbReference>
<organism evidence="3 4">
    <name type="scientific">Paenibacillus profundus</name>
    <dbReference type="NCBI Taxonomy" id="1173085"/>
    <lineage>
        <taxon>Bacteria</taxon>
        <taxon>Bacillati</taxon>
        <taxon>Bacillota</taxon>
        <taxon>Bacilli</taxon>
        <taxon>Bacillales</taxon>
        <taxon>Paenibacillaceae</taxon>
        <taxon>Paenibacillus</taxon>
    </lineage>
</organism>
<dbReference type="InterPro" id="IPR006949">
    <property type="entry name" value="Barrel_Baseplate_J-like"/>
</dbReference>
<feature type="domain" description="Baseplate protein J-like barrel" evidence="1">
    <location>
        <begin position="96"/>
        <end position="174"/>
    </location>
</feature>
<protein>
    <submittedName>
        <fullName evidence="3">Baseplate J/gp47 family protein</fullName>
    </submittedName>
</protein>
<dbReference type="Pfam" id="PF04865">
    <property type="entry name" value="Baseplate_J"/>
    <property type="match status" value="1"/>
</dbReference>
<evidence type="ECO:0000313" key="4">
    <source>
        <dbReference type="Proteomes" id="UP001199916"/>
    </source>
</evidence>
<feature type="domain" description="Baseplate J-like C-terminal" evidence="2">
    <location>
        <begin position="325"/>
        <end position="375"/>
    </location>
</feature>
<evidence type="ECO:0000259" key="2">
    <source>
        <dbReference type="Pfam" id="PF26079"/>
    </source>
</evidence>
<comment type="caution">
    <text evidence="3">The sequence shown here is derived from an EMBL/GenBank/DDBJ whole genome shotgun (WGS) entry which is preliminary data.</text>
</comment>
<dbReference type="Proteomes" id="UP001199916">
    <property type="component" value="Unassembled WGS sequence"/>
</dbReference>
<accession>A0ABS8YDG5</accession>
<reference evidence="3 4" key="1">
    <citation type="submission" date="2021-11" db="EMBL/GenBank/DDBJ databases">
        <title>Draft genome sequence of Paenibacillus profundus YoMME, a new Gram-positive bacteria with exoelectrogenic properties.</title>
        <authorList>
            <person name="Hubenova Y."/>
            <person name="Hubenova E."/>
            <person name="Manasiev Y."/>
            <person name="Peykov S."/>
            <person name="Mitov M."/>
        </authorList>
    </citation>
    <scope>NUCLEOTIDE SEQUENCE [LARGE SCALE GENOMIC DNA]</scope>
    <source>
        <strain evidence="3 4">YoMME</strain>
    </source>
</reference>
<dbReference type="InterPro" id="IPR058530">
    <property type="entry name" value="Baseplate_J-like_C"/>
</dbReference>
<name>A0ABS8YDG5_9BACL</name>
<sequence>MLDATGFKRMRYSDLLEQMEEQARAKYGENVSTSALSPLGILLRIFAFFLAYVWQGVEQVYYSAYRDTATGISLDRIAPQVGIKRFQEQFSFGEIAIVGTPGHTLTEGTVVGTGTRYFVLNDDVTLDDDGKAAADITAQEAGSGWNVAARTITVLLNPDANVTSITNPAPIAGGRERETDAEFRARFQQSVAGGGAASVDALRGTLLRLPSVRAVAVIENTSLTSDTEGRPGKSFQCYVLGGDEQEIADAIFQTKAAGIETHGDIAREVTDIAGYRHNVKFSRAEVVNISVHANIKRTSQYPSDGDEQVKSEIIRYIGGEYEGSYFNGLSMGAQVVYNKTISAVYKVSGVDDVELTLSGDSKNIEIAPYQVARISAADIEVSSHV</sequence>
<gene>
    <name evidence="3" type="ORF">LQV63_04300</name>
</gene>
<keyword evidence="4" id="KW-1185">Reference proteome</keyword>
<proteinExistence type="predicted"/>
<dbReference type="RefSeq" id="WP_233695778.1">
    <property type="nucleotide sequence ID" value="NZ_JAJNBZ010000002.1"/>
</dbReference>
<dbReference type="EMBL" id="JAJNBZ010000002">
    <property type="protein sequence ID" value="MCE5168535.1"/>
    <property type="molecule type" value="Genomic_DNA"/>
</dbReference>